<dbReference type="GO" id="GO:0006308">
    <property type="term" value="P:DNA catabolic process"/>
    <property type="evidence" value="ECO:0007669"/>
    <property type="project" value="InterPro"/>
</dbReference>
<dbReference type="GO" id="GO:0016787">
    <property type="term" value="F:hydrolase activity"/>
    <property type="evidence" value="ECO:0007669"/>
    <property type="project" value="UniProtKB-KW"/>
</dbReference>
<sequence length="311" mass="34329">MICMNLKQGSVLLLIIMVLFCGLSVSGCLNSGGTDDGTDKNNSEKNNSAIITGASFYVDDLNVEKVSDEEVLDTLVKIIRNYEVITIQGVKDPNGEAMKTLVNAVNTGTDADGKAYNYQYNLSSPVGNAGDEEQYTYIYNRNVLYPSSIPQLYNDSNNAFEKDPYMIAFRAYEGQGQVLFVIFTASETNTKAEIDAIPEMIENIKKVYAGHETISVLGNFRADYPYYDKTSASPAKSSDLIWVIPDNAVTSTEGNYAYDRFVATSNLKNYYGGSSGVFNFSEAYGLNQTQTEAVSTHYPIYVEYYPYPATS</sequence>
<name>A0AA96UY76_9EURY</name>
<evidence type="ECO:0000313" key="3">
    <source>
        <dbReference type="EMBL" id="WNY22797.1"/>
    </source>
</evidence>
<reference evidence="3 4" key="1">
    <citation type="submission" date="2023-07" db="EMBL/GenBank/DDBJ databases">
        <title>Closed genoem sequence of Methanomicrococcus sp. Hf6.</title>
        <authorList>
            <person name="Poehlein A."/>
            <person name="Protasov E."/>
            <person name="Platt K."/>
            <person name="Reeh H."/>
            <person name="Daniel R."/>
            <person name="Brune A."/>
        </authorList>
    </citation>
    <scope>NUCLEOTIDE SEQUENCE [LARGE SCALE GENOMIC DNA]</scope>
    <source>
        <strain evidence="3 4">Hf6</strain>
    </source>
</reference>
<dbReference type="PANTHER" id="PTHR11371">
    <property type="entry name" value="DEOXYRIBONUCLEASE"/>
    <property type="match status" value="1"/>
</dbReference>
<dbReference type="SMART" id="SM00476">
    <property type="entry name" value="DNaseIc"/>
    <property type="match status" value="1"/>
</dbReference>
<dbReference type="InterPro" id="IPR036691">
    <property type="entry name" value="Endo/exonu/phosph_ase_sf"/>
</dbReference>
<dbReference type="PANTHER" id="PTHR11371:SF31">
    <property type="entry name" value="EXTRACELLULAR NUCLEASE"/>
    <property type="match status" value="1"/>
</dbReference>
<dbReference type="PRINTS" id="PR00130">
    <property type="entry name" value="DNASEI"/>
</dbReference>
<protein>
    <submittedName>
        <fullName evidence="3">Uncharacterized protein</fullName>
    </submittedName>
</protein>
<keyword evidence="1" id="KW-0540">Nuclease</keyword>
<dbReference type="Gene3D" id="3.60.10.10">
    <property type="entry name" value="Endonuclease/exonuclease/phosphatase"/>
    <property type="match status" value="1"/>
</dbReference>
<dbReference type="EMBL" id="CP131059">
    <property type="protein sequence ID" value="WNY22797.1"/>
    <property type="molecule type" value="Genomic_DNA"/>
</dbReference>
<gene>
    <name evidence="3" type="ORF">MmiHf6_00820</name>
</gene>
<organism evidence="3 4">
    <name type="scientific">Methanimicrococcus hongohii</name>
    <dbReference type="NCBI Taxonomy" id="3028295"/>
    <lineage>
        <taxon>Archaea</taxon>
        <taxon>Methanobacteriati</taxon>
        <taxon>Methanobacteriota</taxon>
        <taxon>Stenosarchaea group</taxon>
        <taxon>Methanomicrobia</taxon>
        <taxon>Methanosarcinales</taxon>
        <taxon>Methanosarcinaceae</taxon>
        <taxon>Methanimicrococcus</taxon>
    </lineage>
</organism>
<proteinExistence type="predicted"/>
<keyword evidence="2" id="KW-0378">Hydrolase</keyword>
<keyword evidence="4" id="KW-1185">Reference proteome</keyword>
<dbReference type="Proteomes" id="UP001302978">
    <property type="component" value="Chromosome"/>
</dbReference>
<dbReference type="PROSITE" id="PS51257">
    <property type="entry name" value="PROKAR_LIPOPROTEIN"/>
    <property type="match status" value="1"/>
</dbReference>
<evidence type="ECO:0000313" key="4">
    <source>
        <dbReference type="Proteomes" id="UP001302978"/>
    </source>
</evidence>
<dbReference type="AlphaFoldDB" id="A0AA96UY76"/>
<dbReference type="InterPro" id="IPR016202">
    <property type="entry name" value="DNase_I"/>
</dbReference>
<dbReference type="GO" id="GO:0004536">
    <property type="term" value="F:DNA nuclease activity"/>
    <property type="evidence" value="ECO:0007669"/>
    <property type="project" value="InterPro"/>
</dbReference>
<evidence type="ECO:0000256" key="2">
    <source>
        <dbReference type="ARBA" id="ARBA00022801"/>
    </source>
</evidence>
<evidence type="ECO:0000256" key="1">
    <source>
        <dbReference type="ARBA" id="ARBA00022722"/>
    </source>
</evidence>
<accession>A0AA96UY76</accession>
<dbReference type="KEGG" id="mehf:MmiHf6_00820"/>
<dbReference type="SUPFAM" id="SSF56219">
    <property type="entry name" value="DNase I-like"/>
    <property type="match status" value="1"/>
</dbReference>